<reference evidence="5 6" key="1">
    <citation type="submission" date="2019-06" db="EMBL/GenBank/DDBJ databases">
        <title>Sequencing the genomes of 1000 actinobacteria strains.</title>
        <authorList>
            <person name="Klenk H.-P."/>
        </authorList>
    </citation>
    <scope>NUCLEOTIDE SEQUENCE [LARGE SCALE GENOMIC DNA]</scope>
    <source>
        <strain evidence="5 6">DSM 25218</strain>
    </source>
</reference>
<proteinExistence type="predicted"/>
<feature type="region of interest" description="Disordered" evidence="3">
    <location>
        <begin position="1"/>
        <end position="28"/>
    </location>
</feature>
<feature type="DNA-binding region" description="H-T-H motif" evidence="2">
    <location>
        <begin position="51"/>
        <end position="70"/>
    </location>
</feature>
<dbReference type="Gene3D" id="1.10.357.10">
    <property type="entry name" value="Tetracycline Repressor, domain 2"/>
    <property type="match status" value="1"/>
</dbReference>
<dbReference type="AlphaFoldDB" id="A0A543A6Q9"/>
<dbReference type="EMBL" id="VFOV01000001">
    <property type="protein sequence ID" value="TQL68257.1"/>
    <property type="molecule type" value="Genomic_DNA"/>
</dbReference>
<dbReference type="PROSITE" id="PS50977">
    <property type="entry name" value="HTH_TETR_2"/>
    <property type="match status" value="1"/>
</dbReference>
<evidence type="ECO:0000256" key="1">
    <source>
        <dbReference type="ARBA" id="ARBA00023125"/>
    </source>
</evidence>
<accession>A0A543A6Q9</accession>
<dbReference type="InterPro" id="IPR036271">
    <property type="entry name" value="Tet_transcr_reg_TetR-rel_C_sf"/>
</dbReference>
<dbReference type="SUPFAM" id="SSF48498">
    <property type="entry name" value="Tetracyclin repressor-like, C-terminal domain"/>
    <property type="match status" value="1"/>
</dbReference>
<evidence type="ECO:0000313" key="5">
    <source>
        <dbReference type="EMBL" id="TQL68257.1"/>
    </source>
</evidence>
<comment type="caution">
    <text evidence="5">The sequence shown here is derived from an EMBL/GenBank/DDBJ whole genome shotgun (WGS) entry which is preliminary data.</text>
</comment>
<organism evidence="5 6">
    <name type="scientific">Nocardioides albertanoniae</name>
    <dbReference type="NCBI Taxonomy" id="1175486"/>
    <lineage>
        <taxon>Bacteria</taxon>
        <taxon>Bacillati</taxon>
        <taxon>Actinomycetota</taxon>
        <taxon>Actinomycetes</taxon>
        <taxon>Propionibacteriales</taxon>
        <taxon>Nocardioidaceae</taxon>
        <taxon>Nocardioides</taxon>
    </lineage>
</organism>
<sequence>MEHGAGETRVAGEKRDGRQDRWSKHNEQRRRQIIDAAIEAIEASEPAADVQVQQIASRAGLSRTVVYRHFEDRADLDRAVQQAILDGLWSELIPAITLDGTAPEIIQRVIGTYVRWARAHPALHLAADHDIDGGNDGPFQQGMEQLAGRISTIVGTAVVALGATPSEEEAEALDPLIYGLVGAVFGAVRRWLTRPGERLEAETLERLTAQSIWYVIDGHARGFGIELDPDMPLDTVLSEGILAG</sequence>
<dbReference type="Pfam" id="PF00440">
    <property type="entry name" value="TetR_N"/>
    <property type="match status" value="1"/>
</dbReference>
<dbReference type="GO" id="GO:0000976">
    <property type="term" value="F:transcription cis-regulatory region binding"/>
    <property type="evidence" value="ECO:0007669"/>
    <property type="project" value="TreeGrafter"/>
</dbReference>
<evidence type="ECO:0000313" key="6">
    <source>
        <dbReference type="Proteomes" id="UP000320209"/>
    </source>
</evidence>
<protein>
    <submittedName>
        <fullName evidence="5">TetR family transcriptional regulator</fullName>
    </submittedName>
</protein>
<name>A0A543A6Q9_9ACTN</name>
<dbReference type="InterPro" id="IPR050109">
    <property type="entry name" value="HTH-type_TetR-like_transc_reg"/>
</dbReference>
<evidence type="ECO:0000256" key="2">
    <source>
        <dbReference type="PROSITE-ProRule" id="PRU00335"/>
    </source>
</evidence>
<dbReference type="Proteomes" id="UP000320209">
    <property type="component" value="Unassembled WGS sequence"/>
</dbReference>
<dbReference type="SUPFAM" id="SSF46689">
    <property type="entry name" value="Homeodomain-like"/>
    <property type="match status" value="1"/>
</dbReference>
<keyword evidence="6" id="KW-1185">Reference proteome</keyword>
<dbReference type="GO" id="GO:0003700">
    <property type="term" value="F:DNA-binding transcription factor activity"/>
    <property type="evidence" value="ECO:0007669"/>
    <property type="project" value="TreeGrafter"/>
</dbReference>
<keyword evidence="1 2" id="KW-0238">DNA-binding</keyword>
<feature type="domain" description="HTH tetR-type" evidence="4">
    <location>
        <begin position="27"/>
        <end position="88"/>
    </location>
</feature>
<dbReference type="InterPro" id="IPR009057">
    <property type="entry name" value="Homeodomain-like_sf"/>
</dbReference>
<dbReference type="PANTHER" id="PTHR30055:SF226">
    <property type="entry name" value="HTH-TYPE TRANSCRIPTIONAL REGULATOR PKSA"/>
    <property type="match status" value="1"/>
</dbReference>
<evidence type="ECO:0000259" key="4">
    <source>
        <dbReference type="PROSITE" id="PS50977"/>
    </source>
</evidence>
<evidence type="ECO:0000256" key="3">
    <source>
        <dbReference type="SAM" id="MobiDB-lite"/>
    </source>
</evidence>
<dbReference type="PANTHER" id="PTHR30055">
    <property type="entry name" value="HTH-TYPE TRANSCRIPTIONAL REGULATOR RUTR"/>
    <property type="match status" value="1"/>
</dbReference>
<dbReference type="InterPro" id="IPR001647">
    <property type="entry name" value="HTH_TetR"/>
</dbReference>
<gene>
    <name evidence="5" type="ORF">FB381_2146</name>
</gene>